<keyword evidence="14" id="KW-1185">Reference proteome</keyword>
<feature type="region of interest" description="Disordered" evidence="10">
    <location>
        <begin position="784"/>
        <end position="930"/>
    </location>
</feature>
<evidence type="ECO:0000256" key="9">
    <source>
        <dbReference type="SAM" id="Coils"/>
    </source>
</evidence>
<evidence type="ECO:0000256" key="2">
    <source>
        <dbReference type="ARBA" id="ARBA00022448"/>
    </source>
</evidence>
<reference evidence="13" key="1">
    <citation type="submission" date="2020-11" db="EMBL/GenBank/DDBJ databases">
        <authorList>
            <person name="Tran Van P."/>
        </authorList>
    </citation>
    <scope>NUCLEOTIDE SEQUENCE</scope>
</reference>
<keyword evidence="4 11" id="KW-1133">Transmembrane helix</keyword>
<sequence length="1306" mass="147510">MYPNGPKSNLRAIVCGASDTGKTNAIARESCRPVPRDDLCLHPNERIHAFLRRALREDREDSSGLGVYRRAGSKSDLVDRIADKENQIGDDRDRGRSGSGTIGIGDAFGEEEQNEGGGTGGPQSGLNAEVYRKLREGTTVINPDGALYFRWLSIITTGVLYNLWTLIVRQALPDLQSRYLLLWLISDYTCDAIFLLDVFVQFRTGYLEQGLMVYDSRKLAHHYIHSRAFVLDLACLAPFDLLQLYFGSFPILRFPRFLKFYRSYSYYYSVESRTWYPNLWRVVNLIHILLLLAHWFGCFYFLLSEAAAFKGQWVYPTPEGDFATLTRKYLGSLYWSMLTLTTIGDLPAPDTDEQYLFTIVSYLIGVFVFATIVGQVGNVITNRNANRLEFERLLDSAKLYMRHHKVPREMQRRVQRWYDYSWSRGRLQGGGDINTALGILPDKLKTELALHVTIFQECQPEFLHDLVLKMRAYIFTPGDLICRKGEVAREMFIIADGILEVISESGKVLTTMRAGDFFGEIGILNLDGFNKRTADVRSVGYSELFSLSREDVLSAMKDYPDARSILQTLGRKRLLEAKRQAQPTKPQPTDTKPDHIFGTGLGSDIRNGASPPPPPPPPPLPPPPPPPLPPPPLLPPPPPPPLPPSPPPRIEHSWTGKLKQDVRNWTQSVLRSPKHSFRKTSGCPPGKEEETLNPERLATLIHEREQVQPKRFSLKKLTKARDEGSQVDTPTLTKCMEGFPSSEGLPLLSRIRKLREPDRGSGKPPEEILQVVSTEKDLTIQMMEPSGRTKMSQLDNDGGPKPYSHQHYHHGVDPACNRAEMDILGNTHRVQSQVSTSMSQPTSQDAPAEASLEAGDDKGKEPRKASYSRDSGYSSGIVQPFEKPQPPRADYKIPEEAQQVSSSMGSSSSEKDSDTSEETPERKNLKRVLRTLSKERSGRELKKLMRSETLQGYMARRKNLRKNVTFLRETLSSPPVAAAGLTRTAQSSSSDEEELVKLLKGTGRSVGQKEELPQDFMTQTILTVQNVVISKMDAVVQEYRRELEELHTTLMTKEALIAKLHGRLLEEEDKEDGVELEMEKELSVEGPVRLRRSFTLDAAHRLHPLRQVGRTSSWDVASSRGRDRGRHLTEEQLLELEFGPAIRRSCDAKDLALRMESSPNSSAPSSDSDDEGKRRRKHNDWELQMLIQSMGDREAQKLEEELTVAPEAPTRFVELSPSELELLQSIMRDETRTRKRGNSEQFPWAHAFLMSERRRGKAGSASLYRRSFTEPRPREAEGPSQEQEMRLNPAPENPNVQVPDTQSTKM</sequence>
<evidence type="ECO:0000313" key="14">
    <source>
        <dbReference type="Proteomes" id="UP000677054"/>
    </source>
</evidence>
<dbReference type="PANTHER" id="PTHR45638">
    <property type="entry name" value="CYCLIC NUCLEOTIDE-GATED CATION CHANNEL SUBUNIT A"/>
    <property type="match status" value="1"/>
</dbReference>
<dbReference type="PROSITE" id="PS50042">
    <property type="entry name" value="CNMP_BINDING_3"/>
    <property type="match status" value="1"/>
</dbReference>
<dbReference type="Pfam" id="PF00520">
    <property type="entry name" value="Ion_trans"/>
    <property type="match status" value="1"/>
</dbReference>
<dbReference type="InterPro" id="IPR050866">
    <property type="entry name" value="CNG_cation_channel"/>
</dbReference>
<dbReference type="CDD" id="cd00038">
    <property type="entry name" value="CAP_ED"/>
    <property type="match status" value="1"/>
</dbReference>
<name>A0A7R9ACR4_9CRUS</name>
<dbReference type="SUPFAM" id="SSF51206">
    <property type="entry name" value="cAMP-binding domain-like"/>
    <property type="match status" value="1"/>
</dbReference>
<feature type="compositionally biased region" description="Basic and acidic residues" evidence="10">
    <location>
        <begin position="649"/>
        <end position="662"/>
    </location>
</feature>
<dbReference type="FunFam" id="1.10.287.70:FF:000072">
    <property type="entry name" value="Cyclic nucleotide gated channel beta 3"/>
    <property type="match status" value="1"/>
</dbReference>
<feature type="region of interest" description="Disordered" evidence="10">
    <location>
        <begin position="578"/>
        <end position="693"/>
    </location>
</feature>
<keyword evidence="3 11" id="KW-0812">Transmembrane</keyword>
<evidence type="ECO:0000256" key="5">
    <source>
        <dbReference type="ARBA" id="ARBA00023065"/>
    </source>
</evidence>
<gene>
    <name evidence="13" type="ORF">DSTB1V02_LOCUS11253</name>
</gene>
<dbReference type="SUPFAM" id="SSF81324">
    <property type="entry name" value="Voltage-gated potassium channels"/>
    <property type="match status" value="1"/>
</dbReference>
<dbReference type="Proteomes" id="UP000677054">
    <property type="component" value="Unassembled WGS sequence"/>
</dbReference>
<evidence type="ECO:0000256" key="4">
    <source>
        <dbReference type="ARBA" id="ARBA00022989"/>
    </source>
</evidence>
<dbReference type="EMBL" id="LR903105">
    <property type="protein sequence ID" value="CAD7251487.1"/>
    <property type="molecule type" value="Genomic_DNA"/>
</dbReference>
<feature type="transmembrane region" description="Helical" evidence="11">
    <location>
        <begin position="355"/>
        <end position="377"/>
    </location>
</feature>
<feature type="transmembrane region" description="Helical" evidence="11">
    <location>
        <begin position="228"/>
        <end position="252"/>
    </location>
</feature>
<dbReference type="Pfam" id="PF00027">
    <property type="entry name" value="cNMP_binding"/>
    <property type="match status" value="1"/>
</dbReference>
<evidence type="ECO:0000256" key="6">
    <source>
        <dbReference type="ARBA" id="ARBA00023136"/>
    </source>
</evidence>
<feature type="region of interest" description="Disordered" evidence="10">
    <location>
        <begin position="83"/>
        <end position="125"/>
    </location>
</feature>
<protein>
    <recommendedName>
        <fullName evidence="12">Cyclic nucleotide-binding domain-containing protein</fullName>
    </recommendedName>
</protein>
<dbReference type="OrthoDB" id="421226at2759"/>
<evidence type="ECO:0000256" key="1">
    <source>
        <dbReference type="ARBA" id="ARBA00004141"/>
    </source>
</evidence>
<feature type="region of interest" description="Disordered" evidence="10">
    <location>
        <begin position="1154"/>
        <end position="1176"/>
    </location>
</feature>
<dbReference type="PROSITE" id="PS00889">
    <property type="entry name" value="CNMP_BINDING_2"/>
    <property type="match status" value="1"/>
</dbReference>
<feature type="transmembrane region" description="Helical" evidence="11">
    <location>
        <begin position="329"/>
        <end position="348"/>
    </location>
</feature>
<keyword evidence="8" id="KW-0407">Ion channel</keyword>
<dbReference type="SMART" id="SM00100">
    <property type="entry name" value="cNMP"/>
    <property type="match status" value="1"/>
</dbReference>
<dbReference type="Gene3D" id="1.10.287.70">
    <property type="match status" value="1"/>
</dbReference>
<evidence type="ECO:0000256" key="3">
    <source>
        <dbReference type="ARBA" id="ARBA00022692"/>
    </source>
</evidence>
<dbReference type="FunFam" id="1.10.287.630:FF:000001">
    <property type="entry name" value="Cyclic nucleotide-gated channel alpha 3"/>
    <property type="match status" value="1"/>
</dbReference>
<feature type="compositionally biased region" description="Basic and acidic residues" evidence="10">
    <location>
        <begin position="855"/>
        <end position="864"/>
    </location>
</feature>
<keyword evidence="7" id="KW-1071">Ligand-gated ion channel</keyword>
<feature type="compositionally biased region" description="Low complexity" evidence="10">
    <location>
        <begin position="1157"/>
        <end position="1166"/>
    </location>
</feature>
<feature type="coiled-coil region" evidence="9">
    <location>
        <begin position="1029"/>
        <end position="1056"/>
    </location>
</feature>
<dbReference type="GO" id="GO:0005221">
    <property type="term" value="F:intracellularly cyclic nucleotide-activated monoatomic cation channel activity"/>
    <property type="evidence" value="ECO:0007669"/>
    <property type="project" value="InterPro"/>
</dbReference>
<feature type="domain" description="Cyclic nucleotide-binding" evidence="12">
    <location>
        <begin position="454"/>
        <end position="550"/>
    </location>
</feature>
<dbReference type="InterPro" id="IPR014710">
    <property type="entry name" value="RmlC-like_jellyroll"/>
</dbReference>
<evidence type="ECO:0000259" key="12">
    <source>
        <dbReference type="PROSITE" id="PS50042"/>
    </source>
</evidence>
<accession>A0A7R9ACR4</accession>
<dbReference type="Gene3D" id="2.60.120.10">
    <property type="entry name" value="Jelly Rolls"/>
    <property type="match status" value="1"/>
</dbReference>
<feature type="region of interest" description="Disordered" evidence="10">
    <location>
        <begin position="1252"/>
        <end position="1306"/>
    </location>
</feature>
<keyword evidence="2" id="KW-0813">Transport</keyword>
<proteinExistence type="predicted"/>
<keyword evidence="5" id="KW-0406">Ion transport</keyword>
<comment type="subcellular location">
    <subcellularLocation>
        <location evidence="1">Membrane</location>
        <topology evidence="1">Multi-pass membrane protein</topology>
    </subcellularLocation>
</comment>
<dbReference type="GO" id="GO:0044877">
    <property type="term" value="F:protein-containing complex binding"/>
    <property type="evidence" value="ECO:0007669"/>
    <property type="project" value="TreeGrafter"/>
</dbReference>
<feature type="compositionally biased region" description="Basic and acidic residues" evidence="10">
    <location>
        <begin position="909"/>
        <end position="923"/>
    </location>
</feature>
<evidence type="ECO:0000313" key="13">
    <source>
        <dbReference type="EMBL" id="CAD7251487.1"/>
    </source>
</evidence>
<feature type="compositionally biased region" description="Polar residues" evidence="10">
    <location>
        <begin position="868"/>
        <end position="877"/>
    </location>
</feature>
<dbReference type="InterPro" id="IPR018490">
    <property type="entry name" value="cNMP-bd_dom_sf"/>
</dbReference>
<feature type="compositionally biased region" description="Polar residues" evidence="10">
    <location>
        <begin position="828"/>
        <end position="845"/>
    </location>
</feature>
<feature type="transmembrane region" description="Helical" evidence="11">
    <location>
        <begin position="180"/>
        <end position="202"/>
    </location>
</feature>
<dbReference type="InterPro" id="IPR005821">
    <property type="entry name" value="Ion_trans_dom"/>
</dbReference>
<keyword evidence="6 11" id="KW-0472">Membrane</keyword>
<dbReference type="EMBL" id="CAJPEV010003588">
    <property type="protein sequence ID" value="CAG0900079.1"/>
    <property type="molecule type" value="Genomic_DNA"/>
</dbReference>
<feature type="compositionally biased region" description="Basic and acidic residues" evidence="10">
    <location>
        <begin position="83"/>
        <end position="96"/>
    </location>
</feature>
<evidence type="ECO:0000256" key="10">
    <source>
        <dbReference type="SAM" id="MobiDB-lite"/>
    </source>
</evidence>
<feature type="compositionally biased region" description="Polar residues" evidence="10">
    <location>
        <begin position="1294"/>
        <end position="1306"/>
    </location>
</feature>
<feature type="region of interest" description="Disordered" evidence="10">
    <location>
        <begin position="711"/>
        <end position="743"/>
    </location>
</feature>
<evidence type="ECO:0000256" key="7">
    <source>
        <dbReference type="ARBA" id="ARBA00023286"/>
    </source>
</evidence>
<dbReference type="PROSITE" id="PS00888">
    <property type="entry name" value="CNMP_BINDING_1"/>
    <property type="match status" value="1"/>
</dbReference>
<keyword evidence="9" id="KW-0175">Coiled coil</keyword>
<organism evidence="13">
    <name type="scientific">Darwinula stevensoni</name>
    <dbReference type="NCBI Taxonomy" id="69355"/>
    <lineage>
        <taxon>Eukaryota</taxon>
        <taxon>Metazoa</taxon>
        <taxon>Ecdysozoa</taxon>
        <taxon>Arthropoda</taxon>
        <taxon>Crustacea</taxon>
        <taxon>Oligostraca</taxon>
        <taxon>Ostracoda</taxon>
        <taxon>Podocopa</taxon>
        <taxon>Podocopida</taxon>
        <taxon>Darwinulocopina</taxon>
        <taxon>Darwinuloidea</taxon>
        <taxon>Darwinulidae</taxon>
        <taxon>Darwinula</taxon>
    </lineage>
</organism>
<feature type="transmembrane region" description="Helical" evidence="11">
    <location>
        <begin position="148"/>
        <end position="168"/>
    </location>
</feature>
<dbReference type="InterPro" id="IPR000595">
    <property type="entry name" value="cNMP-bd_dom"/>
</dbReference>
<evidence type="ECO:0000256" key="8">
    <source>
        <dbReference type="ARBA" id="ARBA00023303"/>
    </source>
</evidence>
<feature type="transmembrane region" description="Helical" evidence="11">
    <location>
        <begin position="282"/>
        <end position="303"/>
    </location>
</feature>
<feature type="compositionally biased region" description="Pro residues" evidence="10">
    <location>
        <begin position="610"/>
        <end position="648"/>
    </location>
</feature>
<dbReference type="PANTHER" id="PTHR45638:SF7">
    <property type="entry name" value="CYCLIC NUCLEOTIDE-GATED ION CHANNEL-LIKE, ISOFORM E"/>
    <property type="match status" value="1"/>
</dbReference>
<dbReference type="InterPro" id="IPR018488">
    <property type="entry name" value="cNMP-bd_CS"/>
</dbReference>
<feature type="compositionally biased region" description="Basic and acidic residues" evidence="10">
    <location>
        <begin position="1267"/>
        <end position="1277"/>
    </location>
</feature>
<dbReference type="GO" id="GO:0016020">
    <property type="term" value="C:membrane"/>
    <property type="evidence" value="ECO:0007669"/>
    <property type="project" value="UniProtKB-SubCell"/>
</dbReference>
<dbReference type="Gene3D" id="1.10.287.630">
    <property type="entry name" value="Helix hairpin bin"/>
    <property type="match status" value="1"/>
</dbReference>
<evidence type="ECO:0000256" key="11">
    <source>
        <dbReference type="SAM" id="Phobius"/>
    </source>
</evidence>